<evidence type="ECO:0000256" key="1">
    <source>
        <dbReference type="ARBA" id="ARBA00022801"/>
    </source>
</evidence>
<dbReference type="Proteomes" id="UP000078486">
    <property type="component" value="Unassembled WGS sequence"/>
</dbReference>
<protein>
    <recommendedName>
        <fullName evidence="2">AB hydrolase-1 domain-containing protein</fullName>
    </recommendedName>
</protein>
<evidence type="ECO:0000313" key="4">
    <source>
        <dbReference type="Proteomes" id="UP000078486"/>
    </source>
</evidence>
<keyword evidence="1" id="KW-0378">Hydrolase</keyword>
<dbReference type="STRING" id="1184151.AW736_08475"/>
<feature type="domain" description="AB hydrolase-1" evidence="2">
    <location>
        <begin position="10"/>
        <end position="195"/>
    </location>
</feature>
<evidence type="ECO:0000259" key="2">
    <source>
        <dbReference type="Pfam" id="PF00561"/>
    </source>
</evidence>
<evidence type="ECO:0000313" key="3">
    <source>
        <dbReference type="EMBL" id="OAM90237.1"/>
    </source>
</evidence>
<dbReference type="PANTHER" id="PTHR46118">
    <property type="entry name" value="PROTEIN ABHD11"/>
    <property type="match status" value="1"/>
</dbReference>
<dbReference type="Pfam" id="PF00561">
    <property type="entry name" value="Abhydrolase_1"/>
    <property type="match status" value="1"/>
</dbReference>
<dbReference type="PANTHER" id="PTHR46118:SF4">
    <property type="entry name" value="PROTEIN ABHD11"/>
    <property type="match status" value="1"/>
</dbReference>
<reference evidence="3 4" key="1">
    <citation type="submission" date="2016-01" db="EMBL/GenBank/DDBJ databases">
        <title>High potential of lignocellulose degradation of a new Verrucomicrobia species.</title>
        <authorList>
            <person name="Wang Y."/>
            <person name="Shi Y."/>
            <person name="Qiu Z."/>
            <person name="Liu S."/>
            <person name="Yang H."/>
        </authorList>
    </citation>
    <scope>NUCLEOTIDE SEQUENCE [LARGE SCALE GENOMIC DNA]</scope>
    <source>
        <strain evidence="3 4">TSB47</strain>
    </source>
</reference>
<dbReference type="GO" id="GO:0016787">
    <property type="term" value="F:hydrolase activity"/>
    <property type="evidence" value="ECO:0007669"/>
    <property type="project" value="UniProtKB-KW"/>
</dbReference>
<name>A0A178ILR7_9BACT</name>
<dbReference type="InterPro" id="IPR000073">
    <property type="entry name" value="AB_hydrolase_1"/>
</dbReference>
<proteinExistence type="predicted"/>
<organism evidence="3 4">
    <name type="scientific">Termitidicoccus mucosus</name>
    <dbReference type="NCBI Taxonomy" id="1184151"/>
    <lineage>
        <taxon>Bacteria</taxon>
        <taxon>Pseudomonadati</taxon>
        <taxon>Verrucomicrobiota</taxon>
        <taxon>Opitutia</taxon>
        <taxon>Opitutales</taxon>
        <taxon>Opitutaceae</taxon>
        <taxon>Termitidicoccus</taxon>
    </lineage>
</organism>
<dbReference type="AlphaFoldDB" id="A0A178ILR7"/>
<dbReference type="EMBL" id="LRRQ01000072">
    <property type="protein sequence ID" value="OAM90237.1"/>
    <property type="molecule type" value="Genomic_DNA"/>
</dbReference>
<comment type="caution">
    <text evidence="3">The sequence shown here is derived from an EMBL/GenBank/DDBJ whole genome shotgun (WGS) entry which is preliminary data.</text>
</comment>
<dbReference type="Gene3D" id="3.40.50.1820">
    <property type="entry name" value="alpha/beta hydrolase"/>
    <property type="match status" value="1"/>
</dbReference>
<accession>A0A178ILR7</accession>
<keyword evidence="4" id="KW-1185">Reference proteome</keyword>
<dbReference type="SUPFAM" id="SSF53474">
    <property type="entry name" value="alpha/beta-Hydrolases"/>
    <property type="match status" value="1"/>
</dbReference>
<gene>
    <name evidence="3" type="ORF">AW736_08475</name>
</gene>
<dbReference type="InterPro" id="IPR029058">
    <property type="entry name" value="AB_hydrolase_fold"/>
</dbReference>
<sequence length="210" mass="23130">MSYEAMVGDVLGWLDARGLERVALMGHSMGGKVAMALACRHAGRVARLVVVDIAPKDYLSAAHRAEFAAMNELDLRSLQSRAEAEMRFEGRVEDWAMRKFLATNLERAPAPETRAGGNDAAWRWMINLPVITEALPELERNPLREEERFDGDVLVVTGAKSGYVGPGDWAAVTGHFPRARLEVIAGAGHNPHMEKRPEFVRVVRGFLAGV</sequence>